<dbReference type="STRING" id="930129.SAMN05216352_101396"/>
<dbReference type="SUPFAM" id="SSF55729">
    <property type="entry name" value="Acyl-CoA N-acyltransferases (Nat)"/>
    <property type="match status" value="1"/>
</dbReference>
<dbReference type="Proteomes" id="UP000199017">
    <property type="component" value="Unassembled WGS sequence"/>
</dbReference>
<dbReference type="InterPro" id="IPR000182">
    <property type="entry name" value="GNAT_dom"/>
</dbReference>
<name>A0A1G8CP28_9BACI</name>
<dbReference type="AlphaFoldDB" id="A0A1G8CP28"/>
<proteinExistence type="predicted"/>
<evidence type="ECO:0000313" key="3">
    <source>
        <dbReference type="Proteomes" id="UP000199017"/>
    </source>
</evidence>
<dbReference type="EMBL" id="FNDU01000001">
    <property type="protein sequence ID" value="SDH47176.1"/>
    <property type="molecule type" value="Genomic_DNA"/>
</dbReference>
<accession>A0A1G8CP28</accession>
<sequence>MICELQTDAFERCRPLLKPDSHVEAKAVVEGINSGRIFVNNSLLPKAGMVWLGNNDGFYFIGNDSHADFNNEIVKYVEEVIKPEMADKELFYFEMMGNHSGWNPTIQKLFSHQSLTSWTQHVFILKQDDYIPKKASLLPPYRIKKITKEFYEEERNIINISYLDRKIQESWFSKEDFFNKGLGYCIVFDDEIVGICHTNFAADKRQCIAIEISEAHQNKGLAKTIGHYYVQDCLRRGFLPYWDCKDTNKSSQAVADHLGFTHQFSYRSYAFSYETEDTLN</sequence>
<feature type="domain" description="N-acetyltransferase" evidence="1">
    <location>
        <begin position="141"/>
        <end position="280"/>
    </location>
</feature>
<dbReference type="RefSeq" id="WP_170031577.1">
    <property type="nucleotide sequence ID" value="NZ_FNDU01000001.1"/>
</dbReference>
<dbReference type="Gene3D" id="3.40.630.30">
    <property type="match status" value="1"/>
</dbReference>
<keyword evidence="3" id="KW-1185">Reference proteome</keyword>
<dbReference type="Pfam" id="PF12746">
    <property type="entry name" value="GNAT_acetyltran"/>
    <property type="match status" value="1"/>
</dbReference>
<dbReference type="PANTHER" id="PTHR31143">
    <property type="match status" value="1"/>
</dbReference>
<organism evidence="2 3">
    <name type="scientific">Alteribacillus bidgolensis</name>
    <dbReference type="NCBI Taxonomy" id="930129"/>
    <lineage>
        <taxon>Bacteria</taxon>
        <taxon>Bacillati</taxon>
        <taxon>Bacillota</taxon>
        <taxon>Bacilli</taxon>
        <taxon>Bacillales</taxon>
        <taxon>Bacillaceae</taxon>
        <taxon>Alteribacillus</taxon>
    </lineage>
</organism>
<keyword evidence="2" id="KW-0808">Transferase</keyword>
<gene>
    <name evidence="2" type="ORF">SAMN05216352_101396</name>
</gene>
<dbReference type="GO" id="GO:0016747">
    <property type="term" value="F:acyltransferase activity, transferring groups other than amino-acyl groups"/>
    <property type="evidence" value="ECO:0007669"/>
    <property type="project" value="InterPro"/>
</dbReference>
<reference evidence="2 3" key="1">
    <citation type="submission" date="2016-10" db="EMBL/GenBank/DDBJ databases">
        <authorList>
            <person name="de Groot N.N."/>
        </authorList>
    </citation>
    <scope>NUCLEOTIDE SEQUENCE [LARGE SCALE GENOMIC DNA]</scope>
    <source>
        <strain evidence="3">P4B,CCM 7963,CECT 7998,DSM 25260,IBRC-M 10614,KCTC 13821</strain>
    </source>
</reference>
<dbReference type="InterPro" id="IPR016181">
    <property type="entry name" value="Acyl_CoA_acyltransferase"/>
</dbReference>
<evidence type="ECO:0000259" key="1">
    <source>
        <dbReference type="PROSITE" id="PS51186"/>
    </source>
</evidence>
<protein>
    <submittedName>
        <fullName evidence="2">GNAT acetyltransferase</fullName>
    </submittedName>
</protein>
<evidence type="ECO:0000313" key="2">
    <source>
        <dbReference type="EMBL" id="SDH47176.1"/>
    </source>
</evidence>
<dbReference type="PROSITE" id="PS51186">
    <property type="entry name" value="GNAT"/>
    <property type="match status" value="1"/>
</dbReference>
<dbReference type="InterPro" id="IPR027365">
    <property type="entry name" value="GNAT_acetyltra_YdfB-like"/>
</dbReference>
<dbReference type="PANTHER" id="PTHR31143:SF2">
    <property type="entry name" value="FR47-LIKE DOMAIN-CONTAINING PROTEIN-RELATED"/>
    <property type="match status" value="1"/>
</dbReference>